<dbReference type="Proteomes" id="UP000503017">
    <property type="component" value="Chromosome"/>
</dbReference>
<evidence type="ECO:0000256" key="1">
    <source>
        <dbReference type="SAM" id="MobiDB-lite"/>
    </source>
</evidence>
<accession>A0A6M7WL88</accession>
<proteinExistence type="predicted"/>
<feature type="region of interest" description="Disordered" evidence="1">
    <location>
        <begin position="472"/>
        <end position="504"/>
    </location>
</feature>
<protein>
    <submittedName>
        <fullName evidence="2">Uncharacterized protein</fullName>
    </submittedName>
</protein>
<sequence>MGATAVNYGLDTEIFDSEKFPHVQTFVREAIQNSLDARLDKTQPVHVRFGFYEGAVGSRADFLGDLIRHKQLCGLAWPDEWKTGRMSWLVVEDSNTSGLNGDLGSRISDFWNYWMNFGISNKSGAGRGGRGIGRITFLIASGISTVIGITRRAGDGSVAACGMSLLKPGMMANDFKSSYAYLAKAASGSIYKLYDDPEFVQELVEAFSVADYAGAGTSGLSLVIPFPHQTLAPDAIIAAAIEHFAPAIISCSLVVEVDNEIINHSTIDDQARRVTAEFPVGPMREDPARQLELIRHSMDKPTFVISITRPSARVEEALSPEEHERLRKDFVAGDRLCIGIEVPLTRRGVKSVSRLCAAVAHTPKGRKSIDLFFREGMSLPEVEARHAAEVDLIIQSNEGELVSYLNFCEGKAHLGLIENKEVRAKLVENGFLDGYIVKRFVRRLMDELRATVLPDATQPDASVFSGYFSIPKHTPDTTNKPGGTGNKQPGVPPPPPPPSLPKQPNIFLVDELPDGFRVRANPDQKSWPANMRAEIVYADGSRVPKWSEYDFALNGMPIVRYGTSGALAIKKNVLTVRDCGPDFAIEIRGFDVRRELITNVKGFRDA</sequence>
<dbReference type="AlphaFoldDB" id="A0A6M7WL88"/>
<evidence type="ECO:0000313" key="2">
    <source>
        <dbReference type="EMBL" id="QKD00548.1"/>
    </source>
</evidence>
<organism evidence="2 3">
    <name type="scientific">Mesorhizobium loti R88b</name>
    <dbReference type="NCBI Taxonomy" id="935548"/>
    <lineage>
        <taxon>Bacteria</taxon>
        <taxon>Pseudomonadati</taxon>
        <taxon>Pseudomonadota</taxon>
        <taxon>Alphaproteobacteria</taxon>
        <taxon>Hyphomicrobiales</taxon>
        <taxon>Phyllobacteriaceae</taxon>
        <taxon>Mesorhizobium</taxon>
    </lineage>
</organism>
<name>A0A6M7WL88_RHILI</name>
<dbReference type="EMBL" id="CP033367">
    <property type="protein sequence ID" value="QKD00548.1"/>
    <property type="molecule type" value="Genomic_DNA"/>
</dbReference>
<feature type="compositionally biased region" description="Pro residues" evidence="1">
    <location>
        <begin position="490"/>
        <end position="501"/>
    </location>
</feature>
<reference evidence="2 3" key="1">
    <citation type="submission" date="2018-10" db="EMBL/GenBank/DDBJ databases">
        <authorList>
            <person name="Perry B.J."/>
            <person name="Sullivan J.T."/>
            <person name="Murphy R.J.T."/>
            <person name="Ramsay J.P."/>
            <person name="Ronson C.W."/>
        </authorList>
    </citation>
    <scope>NUCLEOTIDE SEQUENCE [LARGE SCALE GENOMIC DNA]</scope>
    <source>
        <strain evidence="2 3">R88b</strain>
    </source>
</reference>
<evidence type="ECO:0000313" key="3">
    <source>
        <dbReference type="Proteomes" id="UP000503017"/>
    </source>
</evidence>
<gene>
    <name evidence="2" type="ORF">EB235_02885</name>
</gene>